<dbReference type="EMBL" id="KI912109">
    <property type="protein sequence ID" value="ETS88119.1"/>
    <property type="molecule type" value="Genomic_DNA"/>
</dbReference>
<dbReference type="KEGG" id="pfy:PFICI_01947"/>
<dbReference type="AlphaFoldDB" id="W3XQ53"/>
<dbReference type="InParanoid" id="W3XQ53"/>
<dbReference type="OrthoDB" id="3687641at2759"/>
<dbReference type="GeneID" id="19266960"/>
<evidence type="ECO:0000313" key="3">
    <source>
        <dbReference type="Proteomes" id="UP000030651"/>
    </source>
</evidence>
<dbReference type="InterPro" id="IPR021765">
    <property type="entry name" value="UstYa-like"/>
</dbReference>
<accession>W3XQ53</accession>
<dbReference type="GO" id="GO:0043386">
    <property type="term" value="P:mycotoxin biosynthetic process"/>
    <property type="evidence" value="ECO:0007669"/>
    <property type="project" value="InterPro"/>
</dbReference>
<reference evidence="3" key="1">
    <citation type="journal article" date="2015" name="BMC Genomics">
        <title>Genomic and transcriptomic analysis of the endophytic fungus Pestalotiopsis fici reveals its lifestyle and high potential for synthesis of natural products.</title>
        <authorList>
            <person name="Wang X."/>
            <person name="Zhang X."/>
            <person name="Liu L."/>
            <person name="Xiang M."/>
            <person name="Wang W."/>
            <person name="Sun X."/>
            <person name="Che Y."/>
            <person name="Guo L."/>
            <person name="Liu G."/>
            <person name="Guo L."/>
            <person name="Wang C."/>
            <person name="Yin W.B."/>
            <person name="Stadler M."/>
            <person name="Zhang X."/>
            <person name="Liu X."/>
        </authorList>
    </citation>
    <scope>NUCLEOTIDE SEQUENCE [LARGE SCALE GENOMIC DNA]</scope>
    <source>
        <strain evidence="3">W106-1 / CGMCC3.15140</strain>
    </source>
</reference>
<comment type="similarity">
    <text evidence="1">Belongs to the ustYa family.</text>
</comment>
<dbReference type="Pfam" id="PF11807">
    <property type="entry name" value="UstYa"/>
    <property type="match status" value="1"/>
</dbReference>
<sequence length="70" mass="8228">MCHSDITINTYERIRRTGKLEANRTTLHECRRWDPIAEYARQHWPSHGGPFLENPQLGLIYPTHVNETQA</sequence>
<dbReference type="Proteomes" id="UP000030651">
    <property type="component" value="Unassembled WGS sequence"/>
</dbReference>
<protein>
    <submittedName>
        <fullName evidence="2">Uncharacterized protein</fullName>
    </submittedName>
</protein>
<name>W3XQ53_PESFW</name>
<gene>
    <name evidence="2" type="ORF">PFICI_01947</name>
</gene>
<evidence type="ECO:0000256" key="1">
    <source>
        <dbReference type="ARBA" id="ARBA00035112"/>
    </source>
</evidence>
<dbReference type="HOGENOM" id="CLU_2758619_0_0_1"/>
<dbReference type="RefSeq" id="XP_007828719.1">
    <property type="nucleotide sequence ID" value="XM_007830528.1"/>
</dbReference>
<evidence type="ECO:0000313" key="2">
    <source>
        <dbReference type="EMBL" id="ETS88119.1"/>
    </source>
</evidence>
<organism evidence="2 3">
    <name type="scientific">Pestalotiopsis fici (strain W106-1 / CGMCC3.15140)</name>
    <dbReference type="NCBI Taxonomy" id="1229662"/>
    <lineage>
        <taxon>Eukaryota</taxon>
        <taxon>Fungi</taxon>
        <taxon>Dikarya</taxon>
        <taxon>Ascomycota</taxon>
        <taxon>Pezizomycotina</taxon>
        <taxon>Sordariomycetes</taxon>
        <taxon>Xylariomycetidae</taxon>
        <taxon>Amphisphaeriales</taxon>
        <taxon>Sporocadaceae</taxon>
        <taxon>Pestalotiopsis</taxon>
    </lineage>
</organism>
<keyword evidence="3" id="KW-1185">Reference proteome</keyword>
<proteinExistence type="inferred from homology"/>